<dbReference type="Proteomes" id="UP001205311">
    <property type="component" value="Unassembled WGS sequence"/>
</dbReference>
<evidence type="ECO:0000313" key="3">
    <source>
        <dbReference type="Proteomes" id="UP001205311"/>
    </source>
</evidence>
<keyword evidence="1" id="KW-0472">Membrane</keyword>
<keyword evidence="1" id="KW-1133">Transmembrane helix</keyword>
<keyword evidence="1" id="KW-0812">Transmembrane</keyword>
<evidence type="ECO:0000313" key="2">
    <source>
        <dbReference type="EMBL" id="MCP2259007.1"/>
    </source>
</evidence>
<sequence>MLVWRGWGILVLVLGAVCGGGGTAIGVALGGATDHANLGTAVGLALAGVAIWFLGKHLNRPVPGYHPQTGQPVTYRNQHQFFFVPMQFFGPVAGAAAVAAAVIALTS</sequence>
<gene>
    <name evidence="2" type="ORF">LX15_002706</name>
</gene>
<feature type="transmembrane region" description="Helical" evidence="1">
    <location>
        <begin position="82"/>
        <end position="105"/>
    </location>
</feature>
<comment type="caution">
    <text evidence="2">The sequence shown here is derived from an EMBL/GenBank/DDBJ whole genome shotgun (WGS) entry which is preliminary data.</text>
</comment>
<accession>A0ABT1HU07</accession>
<feature type="transmembrane region" description="Helical" evidence="1">
    <location>
        <begin position="6"/>
        <end position="29"/>
    </location>
</feature>
<organism evidence="2 3">
    <name type="scientific">Streptoalloteichus tenebrarius (strain ATCC 17920 / DSM 40477 / JCM 4838 / CBS 697.72 / NBRC 16177 / NCIMB 11028 / NRRL B-12390 / A12253. 1 / ISP 5477)</name>
    <name type="common">Streptomyces tenebrarius</name>
    <dbReference type="NCBI Taxonomy" id="1933"/>
    <lineage>
        <taxon>Bacteria</taxon>
        <taxon>Bacillati</taxon>
        <taxon>Actinomycetota</taxon>
        <taxon>Actinomycetes</taxon>
        <taxon>Pseudonocardiales</taxon>
        <taxon>Pseudonocardiaceae</taxon>
        <taxon>Streptoalloteichus</taxon>
    </lineage>
</organism>
<proteinExistence type="predicted"/>
<name>A0ABT1HU07_STRSD</name>
<protein>
    <submittedName>
        <fullName evidence="2">Uncharacterized protein</fullName>
    </submittedName>
</protein>
<dbReference type="EMBL" id="JAMTCP010000012">
    <property type="protein sequence ID" value="MCP2259007.1"/>
    <property type="molecule type" value="Genomic_DNA"/>
</dbReference>
<keyword evidence="3" id="KW-1185">Reference proteome</keyword>
<evidence type="ECO:0000256" key="1">
    <source>
        <dbReference type="SAM" id="Phobius"/>
    </source>
</evidence>
<dbReference type="RefSeq" id="WP_253669914.1">
    <property type="nucleotide sequence ID" value="NZ_JAMTCP010000012.1"/>
</dbReference>
<feature type="transmembrane region" description="Helical" evidence="1">
    <location>
        <begin position="36"/>
        <end position="55"/>
    </location>
</feature>
<reference evidence="2 3" key="1">
    <citation type="submission" date="2022-06" db="EMBL/GenBank/DDBJ databases">
        <title>Genomic Encyclopedia of Archaeal and Bacterial Type Strains, Phase II (KMG-II): from individual species to whole genera.</title>
        <authorList>
            <person name="Goeker M."/>
        </authorList>
    </citation>
    <scope>NUCLEOTIDE SEQUENCE [LARGE SCALE GENOMIC DNA]</scope>
    <source>
        <strain evidence="2 3">DSM 40477</strain>
    </source>
</reference>